<evidence type="ECO:0000256" key="2">
    <source>
        <dbReference type="ARBA" id="ARBA00022946"/>
    </source>
</evidence>
<keyword evidence="2" id="KW-0809">Transit peptide</keyword>
<dbReference type="Proteomes" id="UP000824469">
    <property type="component" value="Unassembled WGS sequence"/>
</dbReference>
<dbReference type="Pfam" id="PF08561">
    <property type="entry name" value="Ribosomal_L37"/>
    <property type="match status" value="1"/>
</dbReference>
<dbReference type="PANTHER" id="PTHR28595:SF1">
    <property type="entry name" value="LARGE RIBOSOMAL SUBUNIT PROTEIN ML54"/>
    <property type="match status" value="1"/>
</dbReference>
<name>A0AA38CHP5_TAXCH</name>
<protein>
    <recommendedName>
        <fullName evidence="7">Large ribosomal subunit protein mL54</fullName>
    </recommendedName>
</protein>
<dbReference type="InterPro" id="IPR013870">
    <property type="entry name" value="Ribosomal_mL54"/>
</dbReference>
<evidence type="ECO:0000256" key="6">
    <source>
        <dbReference type="ARBA" id="ARBA00033752"/>
    </source>
</evidence>
<organism evidence="8 9">
    <name type="scientific">Taxus chinensis</name>
    <name type="common">Chinese yew</name>
    <name type="synonym">Taxus wallichiana var. chinensis</name>
    <dbReference type="NCBI Taxonomy" id="29808"/>
    <lineage>
        <taxon>Eukaryota</taxon>
        <taxon>Viridiplantae</taxon>
        <taxon>Streptophyta</taxon>
        <taxon>Embryophyta</taxon>
        <taxon>Tracheophyta</taxon>
        <taxon>Spermatophyta</taxon>
        <taxon>Pinopsida</taxon>
        <taxon>Pinidae</taxon>
        <taxon>Conifers II</taxon>
        <taxon>Cupressales</taxon>
        <taxon>Taxaceae</taxon>
        <taxon>Taxus</taxon>
    </lineage>
</organism>
<evidence type="ECO:0000256" key="1">
    <source>
        <dbReference type="ARBA" id="ARBA00004173"/>
    </source>
</evidence>
<accession>A0AA38CHP5</accession>
<evidence type="ECO:0000313" key="8">
    <source>
        <dbReference type="EMBL" id="KAH9300570.1"/>
    </source>
</evidence>
<keyword evidence="3" id="KW-0689">Ribosomal protein</keyword>
<evidence type="ECO:0000256" key="5">
    <source>
        <dbReference type="ARBA" id="ARBA00023274"/>
    </source>
</evidence>
<comment type="similarity">
    <text evidence="6">Belongs to the mitochondrion-specific ribosomal protein mL54 family.</text>
</comment>
<reference evidence="8 9" key="1">
    <citation type="journal article" date="2021" name="Nat. Plants">
        <title>The Taxus genome provides insights into paclitaxel biosynthesis.</title>
        <authorList>
            <person name="Xiong X."/>
            <person name="Gou J."/>
            <person name="Liao Q."/>
            <person name="Li Y."/>
            <person name="Zhou Q."/>
            <person name="Bi G."/>
            <person name="Li C."/>
            <person name="Du R."/>
            <person name="Wang X."/>
            <person name="Sun T."/>
            <person name="Guo L."/>
            <person name="Liang H."/>
            <person name="Lu P."/>
            <person name="Wu Y."/>
            <person name="Zhang Z."/>
            <person name="Ro D.K."/>
            <person name="Shang Y."/>
            <person name="Huang S."/>
            <person name="Yan J."/>
        </authorList>
    </citation>
    <scope>NUCLEOTIDE SEQUENCE [LARGE SCALE GENOMIC DNA]</scope>
    <source>
        <strain evidence="8">Ta-2019</strain>
    </source>
</reference>
<feature type="non-terminal residue" evidence="8">
    <location>
        <position position="1"/>
    </location>
</feature>
<sequence>ILGSFEADKKKMKAVIWKMEPALLKSPISNILSRPFAAKAKKGGGKGGGAAAPAAPIISKEVKASTVFGANILKDGVDPAIKPDSEYPDWLWHLLDKKLPLSELQRKDPKTMTLPELQRFVKLDNRRRIKENNALKAKH</sequence>
<dbReference type="PANTHER" id="PTHR28595">
    <property type="entry name" value="39S RIBOSOMAL PROTEIN L54, MITOCHONDRIAL"/>
    <property type="match status" value="1"/>
</dbReference>
<comment type="subcellular location">
    <subcellularLocation>
        <location evidence="1">Mitochondrion</location>
    </subcellularLocation>
</comment>
<dbReference type="EMBL" id="JAHRHJ020000009">
    <property type="protein sequence ID" value="KAH9300570.1"/>
    <property type="molecule type" value="Genomic_DNA"/>
</dbReference>
<proteinExistence type="inferred from homology"/>
<evidence type="ECO:0000256" key="7">
    <source>
        <dbReference type="ARBA" id="ARBA00035179"/>
    </source>
</evidence>
<dbReference type="GO" id="GO:0005762">
    <property type="term" value="C:mitochondrial large ribosomal subunit"/>
    <property type="evidence" value="ECO:0007669"/>
    <property type="project" value="TreeGrafter"/>
</dbReference>
<evidence type="ECO:0000256" key="4">
    <source>
        <dbReference type="ARBA" id="ARBA00023128"/>
    </source>
</evidence>
<keyword evidence="5" id="KW-0687">Ribonucleoprotein</keyword>
<keyword evidence="4" id="KW-0496">Mitochondrion</keyword>
<comment type="caution">
    <text evidence="8">The sequence shown here is derived from an EMBL/GenBank/DDBJ whole genome shotgun (WGS) entry which is preliminary data.</text>
</comment>
<keyword evidence="9" id="KW-1185">Reference proteome</keyword>
<dbReference type="OMA" id="NTMSFPE"/>
<evidence type="ECO:0000256" key="3">
    <source>
        <dbReference type="ARBA" id="ARBA00022980"/>
    </source>
</evidence>
<evidence type="ECO:0000313" key="9">
    <source>
        <dbReference type="Proteomes" id="UP000824469"/>
    </source>
</evidence>
<gene>
    <name evidence="8" type="ORF">KI387_012153</name>
</gene>
<dbReference type="AlphaFoldDB" id="A0AA38CHP5"/>
<dbReference type="GO" id="GO:0003735">
    <property type="term" value="F:structural constituent of ribosome"/>
    <property type="evidence" value="ECO:0007669"/>
    <property type="project" value="TreeGrafter"/>
</dbReference>